<keyword evidence="2" id="KW-1185">Reference proteome</keyword>
<gene>
    <name evidence="1" type="ORF">VNO77_34685</name>
</gene>
<sequence>MSIRLPRMTKAKHDIRPCIGDNEVDEQRCFCMGAFCICTFSLSEYELSMCTPQYQKPLQHAHMIRCRATKILLSHRIHLSRCYYHSLSSSMSRLGPFRTLHRLQEHMYWAISEPYREPDILEAPKRLSSSVFVS</sequence>
<accession>A0AAN9KH27</accession>
<reference evidence="1 2" key="1">
    <citation type="submission" date="2024-01" db="EMBL/GenBank/DDBJ databases">
        <title>The genomes of 5 underutilized Papilionoideae crops provide insights into root nodulation and disease resistanc.</title>
        <authorList>
            <person name="Jiang F."/>
        </authorList>
    </citation>
    <scope>NUCLEOTIDE SEQUENCE [LARGE SCALE GENOMIC DNA]</scope>
    <source>
        <strain evidence="1">LVBAO_FW01</strain>
        <tissue evidence="1">Leaves</tissue>
    </source>
</reference>
<comment type="caution">
    <text evidence="1">The sequence shown here is derived from an EMBL/GenBank/DDBJ whole genome shotgun (WGS) entry which is preliminary data.</text>
</comment>
<dbReference type="Proteomes" id="UP001367508">
    <property type="component" value="Unassembled WGS sequence"/>
</dbReference>
<protein>
    <submittedName>
        <fullName evidence="1">Uncharacterized protein</fullName>
    </submittedName>
</protein>
<dbReference type="EMBL" id="JAYMYQ010000008">
    <property type="protein sequence ID" value="KAK7316042.1"/>
    <property type="molecule type" value="Genomic_DNA"/>
</dbReference>
<name>A0AAN9KH27_CANGL</name>
<evidence type="ECO:0000313" key="1">
    <source>
        <dbReference type="EMBL" id="KAK7316042.1"/>
    </source>
</evidence>
<evidence type="ECO:0000313" key="2">
    <source>
        <dbReference type="Proteomes" id="UP001367508"/>
    </source>
</evidence>
<organism evidence="1 2">
    <name type="scientific">Canavalia gladiata</name>
    <name type="common">Sword bean</name>
    <name type="synonym">Dolichos gladiatus</name>
    <dbReference type="NCBI Taxonomy" id="3824"/>
    <lineage>
        <taxon>Eukaryota</taxon>
        <taxon>Viridiplantae</taxon>
        <taxon>Streptophyta</taxon>
        <taxon>Embryophyta</taxon>
        <taxon>Tracheophyta</taxon>
        <taxon>Spermatophyta</taxon>
        <taxon>Magnoliopsida</taxon>
        <taxon>eudicotyledons</taxon>
        <taxon>Gunneridae</taxon>
        <taxon>Pentapetalae</taxon>
        <taxon>rosids</taxon>
        <taxon>fabids</taxon>
        <taxon>Fabales</taxon>
        <taxon>Fabaceae</taxon>
        <taxon>Papilionoideae</taxon>
        <taxon>50 kb inversion clade</taxon>
        <taxon>NPAAA clade</taxon>
        <taxon>indigoferoid/millettioid clade</taxon>
        <taxon>Phaseoleae</taxon>
        <taxon>Canavalia</taxon>
    </lineage>
</organism>
<dbReference type="AlphaFoldDB" id="A0AAN9KH27"/>
<proteinExistence type="predicted"/>